<dbReference type="Proteomes" id="UP001523566">
    <property type="component" value="Unassembled WGS sequence"/>
</dbReference>
<evidence type="ECO:0000256" key="6">
    <source>
        <dbReference type="ARBA" id="ARBA00009541"/>
    </source>
</evidence>
<evidence type="ECO:0000256" key="10">
    <source>
        <dbReference type="NCBIfam" id="TIGR01163"/>
    </source>
</evidence>
<comment type="similarity">
    <text evidence="6">Belongs to the ribulose-phosphate 3-epimerase family.</text>
</comment>
<reference evidence="11 12" key="1">
    <citation type="journal article" date="2022" name="Genome Biol. Evol.">
        <title>Host diet, physiology and behaviors set the stage for Lachnospiraceae cladogenesis.</title>
        <authorList>
            <person name="Vera-Ponce De Leon A."/>
            <person name="Schneider M."/>
            <person name="Jahnes B.C."/>
            <person name="Sadowski V."/>
            <person name="Camuy-Velez L.A."/>
            <person name="Duan J."/>
            <person name="Sabree Z.L."/>
        </authorList>
    </citation>
    <scope>NUCLEOTIDE SEQUENCE [LARGE SCALE GENOMIC DNA]</scope>
    <source>
        <strain evidence="11 12">PAL113</strain>
    </source>
</reference>
<keyword evidence="8" id="KW-0479">Metal-binding</keyword>
<name>A0ABT1ECW9_9FIRM</name>
<evidence type="ECO:0000256" key="3">
    <source>
        <dbReference type="ARBA" id="ARBA00001941"/>
    </source>
</evidence>
<gene>
    <name evidence="11" type="primary">rpe</name>
    <name evidence="11" type="ORF">NK125_09735</name>
</gene>
<evidence type="ECO:0000256" key="5">
    <source>
        <dbReference type="ARBA" id="ARBA00001954"/>
    </source>
</evidence>
<dbReference type="EMBL" id="JAMZFW010000013">
    <property type="protein sequence ID" value="MCP1102696.1"/>
    <property type="molecule type" value="Genomic_DNA"/>
</dbReference>
<dbReference type="NCBIfam" id="TIGR01163">
    <property type="entry name" value="rpe"/>
    <property type="match status" value="1"/>
</dbReference>
<dbReference type="NCBIfam" id="NF004076">
    <property type="entry name" value="PRK05581.1-4"/>
    <property type="match status" value="1"/>
</dbReference>
<organism evidence="11 12">
    <name type="scientific">Aequitasia blattaphilus</name>
    <dbReference type="NCBI Taxonomy" id="2949332"/>
    <lineage>
        <taxon>Bacteria</taxon>
        <taxon>Bacillati</taxon>
        <taxon>Bacillota</taxon>
        <taxon>Clostridia</taxon>
        <taxon>Lachnospirales</taxon>
        <taxon>Lachnospiraceae</taxon>
        <taxon>Aequitasia</taxon>
    </lineage>
</organism>
<keyword evidence="12" id="KW-1185">Reference proteome</keyword>
<dbReference type="Pfam" id="PF00834">
    <property type="entry name" value="Ribul_P_3_epim"/>
    <property type="match status" value="1"/>
</dbReference>
<comment type="cofactor">
    <cofactor evidence="4">
        <name>Zn(2+)</name>
        <dbReference type="ChEBI" id="CHEBI:29105"/>
    </cofactor>
</comment>
<evidence type="ECO:0000256" key="7">
    <source>
        <dbReference type="ARBA" id="ARBA00013188"/>
    </source>
</evidence>
<evidence type="ECO:0000256" key="1">
    <source>
        <dbReference type="ARBA" id="ARBA00001782"/>
    </source>
</evidence>
<evidence type="ECO:0000256" key="8">
    <source>
        <dbReference type="ARBA" id="ARBA00022723"/>
    </source>
</evidence>
<evidence type="ECO:0000256" key="4">
    <source>
        <dbReference type="ARBA" id="ARBA00001947"/>
    </source>
</evidence>
<dbReference type="CDD" id="cd00429">
    <property type="entry name" value="RPE"/>
    <property type="match status" value="1"/>
</dbReference>
<dbReference type="InterPro" id="IPR000056">
    <property type="entry name" value="Ribul_P_3_epim-like"/>
</dbReference>
<comment type="cofactor">
    <cofactor evidence="2">
        <name>Mn(2+)</name>
        <dbReference type="ChEBI" id="CHEBI:29035"/>
    </cofactor>
</comment>
<dbReference type="EC" id="5.1.3.1" evidence="7 10"/>
<evidence type="ECO:0000256" key="2">
    <source>
        <dbReference type="ARBA" id="ARBA00001936"/>
    </source>
</evidence>
<comment type="caution">
    <text evidence="11">The sequence shown here is derived from an EMBL/GenBank/DDBJ whole genome shotgun (WGS) entry which is preliminary data.</text>
</comment>
<dbReference type="PROSITE" id="PS01085">
    <property type="entry name" value="RIBUL_P_3_EPIMER_1"/>
    <property type="match status" value="1"/>
</dbReference>
<evidence type="ECO:0000313" key="12">
    <source>
        <dbReference type="Proteomes" id="UP001523566"/>
    </source>
</evidence>
<dbReference type="InterPro" id="IPR011060">
    <property type="entry name" value="RibuloseP-bd_barrel"/>
</dbReference>
<protein>
    <recommendedName>
        <fullName evidence="7 10">Ribulose-phosphate 3-epimerase</fullName>
        <ecNumber evidence="7 10">5.1.3.1</ecNumber>
    </recommendedName>
</protein>
<dbReference type="RefSeq" id="WP_262066483.1">
    <property type="nucleotide sequence ID" value="NZ_JAMXOD010000013.1"/>
</dbReference>
<dbReference type="SUPFAM" id="SSF51366">
    <property type="entry name" value="Ribulose-phoshate binding barrel"/>
    <property type="match status" value="1"/>
</dbReference>
<dbReference type="GO" id="GO:0004750">
    <property type="term" value="F:D-ribulose-phosphate 3-epimerase activity"/>
    <property type="evidence" value="ECO:0007669"/>
    <property type="project" value="UniProtKB-EC"/>
</dbReference>
<dbReference type="InterPro" id="IPR013785">
    <property type="entry name" value="Aldolase_TIM"/>
</dbReference>
<comment type="cofactor">
    <cofactor evidence="5">
        <name>Fe(2+)</name>
        <dbReference type="ChEBI" id="CHEBI:29033"/>
    </cofactor>
</comment>
<dbReference type="InterPro" id="IPR026019">
    <property type="entry name" value="Ribul_P_3_epim"/>
</dbReference>
<comment type="catalytic activity">
    <reaction evidence="1">
        <text>D-ribulose 5-phosphate = D-xylulose 5-phosphate</text>
        <dbReference type="Rhea" id="RHEA:13677"/>
        <dbReference type="ChEBI" id="CHEBI:57737"/>
        <dbReference type="ChEBI" id="CHEBI:58121"/>
        <dbReference type="EC" id="5.1.3.1"/>
    </reaction>
</comment>
<evidence type="ECO:0000313" key="11">
    <source>
        <dbReference type="EMBL" id="MCP1102696.1"/>
    </source>
</evidence>
<accession>A0ABT1ECW9</accession>
<sequence length="224" mass="24997">MIRKISPSMMCVDLMNVERDIRSLEAAQVDYLHIDIMDNHFVPNITLSTDFVNSVREITDIPLDIHLMIENPENSLLAFKGLDANDIVCIHCEATRHIQRALSMVRELGVKVGVSLNPGTPLYMVEDLLEDLDVIIIMTVNPGFAGQKLVPATLDKIRNLRNMLDERGYGDILIEVDGNVSFEHAKSMSEMGANIYVGGSSSIFSKEGTIVENTRKLREIIQAV</sequence>
<proteinExistence type="inferred from homology"/>
<dbReference type="PANTHER" id="PTHR11749">
    <property type="entry name" value="RIBULOSE-5-PHOSPHATE-3-EPIMERASE"/>
    <property type="match status" value="1"/>
</dbReference>
<keyword evidence="9 11" id="KW-0413">Isomerase</keyword>
<evidence type="ECO:0000256" key="9">
    <source>
        <dbReference type="ARBA" id="ARBA00023235"/>
    </source>
</evidence>
<dbReference type="Gene3D" id="3.20.20.70">
    <property type="entry name" value="Aldolase class I"/>
    <property type="match status" value="1"/>
</dbReference>
<comment type="cofactor">
    <cofactor evidence="3">
        <name>Co(2+)</name>
        <dbReference type="ChEBI" id="CHEBI:48828"/>
    </cofactor>
</comment>